<dbReference type="InterPro" id="IPR050109">
    <property type="entry name" value="HTH-type_TetR-like_transc_reg"/>
</dbReference>
<dbReference type="InterPro" id="IPR009057">
    <property type="entry name" value="Homeodomain-like_sf"/>
</dbReference>
<keyword evidence="1" id="KW-0805">Transcription regulation</keyword>
<feature type="domain" description="HTH tetR-type" evidence="6">
    <location>
        <begin position="39"/>
        <end position="99"/>
    </location>
</feature>
<proteinExistence type="predicted"/>
<evidence type="ECO:0000313" key="7">
    <source>
        <dbReference type="EMBL" id="CED90479.1"/>
    </source>
</evidence>
<evidence type="ECO:0000256" key="1">
    <source>
        <dbReference type="ARBA" id="ARBA00023015"/>
    </source>
</evidence>
<dbReference type="GO" id="GO:0000976">
    <property type="term" value="F:transcription cis-regulatory region binding"/>
    <property type="evidence" value="ECO:0007669"/>
    <property type="project" value="TreeGrafter"/>
</dbReference>
<dbReference type="Gene3D" id="1.10.357.10">
    <property type="entry name" value="Tetracycline Repressor, domain 2"/>
    <property type="match status" value="1"/>
</dbReference>
<accession>A0A1L7RI88</accession>
<organism evidence="7">
    <name type="scientific">Actinomyces succiniciruminis</name>
    <dbReference type="NCBI Taxonomy" id="1522002"/>
    <lineage>
        <taxon>Bacteria</taxon>
        <taxon>Bacillati</taxon>
        <taxon>Actinomycetota</taxon>
        <taxon>Actinomycetes</taxon>
        <taxon>Actinomycetales</taxon>
        <taxon>Actinomycetaceae</taxon>
        <taxon>Actinomyces</taxon>
    </lineage>
</organism>
<dbReference type="PROSITE" id="PS50977">
    <property type="entry name" value="HTH_TETR_2"/>
    <property type="match status" value="1"/>
</dbReference>
<dbReference type="SUPFAM" id="SSF46689">
    <property type="entry name" value="Homeodomain-like"/>
    <property type="match status" value="1"/>
</dbReference>
<protein>
    <submittedName>
        <fullName evidence="7">Transcriptional regulator</fullName>
    </submittedName>
</protein>
<evidence type="ECO:0000256" key="3">
    <source>
        <dbReference type="ARBA" id="ARBA00023163"/>
    </source>
</evidence>
<keyword evidence="3" id="KW-0804">Transcription</keyword>
<dbReference type="AlphaFoldDB" id="A0A1L7RI88"/>
<feature type="region of interest" description="Disordered" evidence="5">
    <location>
        <begin position="220"/>
        <end position="262"/>
    </location>
</feature>
<keyword evidence="2 4" id="KW-0238">DNA-binding</keyword>
<dbReference type="EMBL" id="LK995473">
    <property type="protein sequence ID" value="CED90479.1"/>
    <property type="molecule type" value="Genomic_DNA"/>
</dbReference>
<evidence type="ECO:0000259" key="6">
    <source>
        <dbReference type="PROSITE" id="PS50977"/>
    </source>
</evidence>
<evidence type="ECO:0000256" key="5">
    <source>
        <dbReference type="SAM" id="MobiDB-lite"/>
    </source>
</evidence>
<dbReference type="GO" id="GO:0003700">
    <property type="term" value="F:DNA-binding transcription factor activity"/>
    <property type="evidence" value="ECO:0007669"/>
    <property type="project" value="TreeGrafter"/>
</dbReference>
<evidence type="ECO:0000256" key="4">
    <source>
        <dbReference type="PROSITE-ProRule" id="PRU00335"/>
    </source>
</evidence>
<name>A0A1L7RI88_9ACTO</name>
<feature type="DNA-binding region" description="H-T-H motif" evidence="4">
    <location>
        <begin position="62"/>
        <end position="81"/>
    </location>
</feature>
<dbReference type="InterPro" id="IPR001647">
    <property type="entry name" value="HTH_TetR"/>
</dbReference>
<dbReference type="Pfam" id="PF00440">
    <property type="entry name" value="TetR_N"/>
    <property type="match status" value="1"/>
</dbReference>
<evidence type="ECO:0000256" key="2">
    <source>
        <dbReference type="ARBA" id="ARBA00023125"/>
    </source>
</evidence>
<gene>
    <name evidence="7" type="ORF">AAM4_0584</name>
</gene>
<reference evidence="7" key="1">
    <citation type="submission" date="2014-07" db="EMBL/GenBank/DDBJ databases">
        <authorList>
            <person name="Zhang J.E."/>
            <person name="Yang H."/>
            <person name="Guo J."/>
            <person name="Deng Z."/>
            <person name="Luo H."/>
            <person name="Luo M."/>
            <person name="Zhao B."/>
        </authorList>
    </citation>
    <scope>NUCLEOTIDE SEQUENCE</scope>
    <source>
        <strain evidence="7">AM4</strain>
    </source>
</reference>
<dbReference type="PRINTS" id="PR00455">
    <property type="entry name" value="HTHTETR"/>
</dbReference>
<sequence>MSTSREQAEELIEAAGARLSARRAAVRRLIGVPPSERRAQTQALLLDAGRELFADKGIGGTSVGDICSRAGFTRGAFYSNFTDMDHFVQRLAEEQWTSIVNFVDESVAGALSTQTEGPTLESDAELAAGLAELASRLLGAMPISREVFLLQNEFAAYIARTEADGGGSPLREGYAAFKRHLVRVLVEGLASINRACLLSPEDTTELIMATAVRSMRMALSAAPEGNRPGDAQAAGTRGTQTDDDDANSDRGSESTGANTAEPDLTAFLVRTLPALLARLSTPIALDRPGTRGANLNP</sequence>
<dbReference type="RefSeq" id="WP_210578944.1">
    <property type="nucleotide sequence ID" value="NZ_LK995473.1"/>
</dbReference>
<dbReference type="PANTHER" id="PTHR30055:SF234">
    <property type="entry name" value="HTH-TYPE TRANSCRIPTIONAL REGULATOR BETI"/>
    <property type="match status" value="1"/>
</dbReference>
<dbReference type="PANTHER" id="PTHR30055">
    <property type="entry name" value="HTH-TYPE TRANSCRIPTIONAL REGULATOR RUTR"/>
    <property type="match status" value="1"/>
</dbReference>